<protein>
    <submittedName>
        <fullName evidence="1">Uncharacterized protein</fullName>
    </submittedName>
</protein>
<dbReference type="PIR" id="T32291">
    <property type="entry name" value="T32291"/>
</dbReference>
<evidence type="ECO:0000313" key="3">
    <source>
        <dbReference type="WormBase" id="K06H6.5"/>
    </source>
</evidence>
<dbReference type="AGR" id="WB:WBGene00019453"/>
<keyword evidence="2" id="KW-1185">Reference proteome</keyword>
<dbReference type="GO" id="GO:0016020">
    <property type="term" value="C:membrane"/>
    <property type="evidence" value="ECO:0007669"/>
    <property type="project" value="InterPro"/>
</dbReference>
<gene>
    <name evidence="1" type="ORF">CELE_K06H6.5</name>
    <name evidence="1 3" type="ORF">K06H6.5</name>
</gene>
<dbReference type="InterPro" id="IPR007669">
    <property type="entry name" value="Chst-1-like"/>
</dbReference>
<name>O17104_CAEEL</name>
<dbReference type="GO" id="GO:0050650">
    <property type="term" value="P:chondroitin sulfate proteoglycan biosynthetic process"/>
    <property type="evidence" value="ECO:0007669"/>
    <property type="project" value="InterPro"/>
</dbReference>
<dbReference type="InParanoid" id="O17104"/>
<dbReference type="UCSC" id="K06H6.5">
    <property type="organism name" value="c. elegans"/>
</dbReference>
<organism evidence="1 2">
    <name type="scientific">Caenorhabditis elegans</name>
    <dbReference type="NCBI Taxonomy" id="6239"/>
    <lineage>
        <taxon>Eukaryota</taxon>
        <taxon>Metazoa</taxon>
        <taxon>Ecdysozoa</taxon>
        <taxon>Nematoda</taxon>
        <taxon>Chromadorea</taxon>
        <taxon>Rhabditida</taxon>
        <taxon>Rhabditina</taxon>
        <taxon>Rhabditomorpha</taxon>
        <taxon>Rhabditoidea</taxon>
        <taxon>Rhabditidae</taxon>
        <taxon>Peloderinae</taxon>
        <taxon>Caenorhabditis</taxon>
    </lineage>
</organism>
<dbReference type="InterPro" id="IPR005331">
    <property type="entry name" value="Sulfotransferase"/>
</dbReference>
<dbReference type="GeneID" id="187074"/>
<dbReference type="OMA" id="HRIYYFD"/>
<dbReference type="GO" id="GO:0047756">
    <property type="term" value="F:chondroitin 4-sulfotransferase activity"/>
    <property type="evidence" value="ECO:0007669"/>
    <property type="project" value="InterPro"/>
</dbReference>
<evidence type="ECO:0000313" key="2">
    <source>
        <dbReference type="Proteomes" id="UP000001940"/>
    </source>
</evidence>
<dbReference type="WormBase" id="K06H6.5">
    <property type="protein sequence ID" value="CE11836"/>
    <property type="gene ID" value="WBGene00019453"/>
</dbReference>
<accession>O17104</accession>
<dbReference type="HOGENOM" id="CLU_069458_0_0_1"/>
<dbReference type="RefSeq" id="NP_503250.1">
    <property type="nucleotide sequence ID" value="NM_070849.1"/>
</dbReference>
<dbReference type="AlphaFoldDB" id="O17104"/>
<dbReference type="GO" id="GO:1902884">
    <property type="term" value="P:positive regulation of response to oxidative stress"/>
    <property type="evidence" value="ECO:0007669"/>
    <property type="project" value="InterPro"/>
</dbReference>
<dbReference type="eggNOG" id="KOG4651">
    <property type="taxonomic scope" value="Eukaryota"/>
</dbReference>
<dbReference type="CTD" id="187074"/>
<dbReference type="PaxDb" id="6239-K06H6.5"/>
<dbReference type="PANTHER" id="PTHR22900">
    <property type="entry name" value="PROTEIN CBG14245-RELATED"/>
    <property type="match status" value="1"/>
</dbReference>
<dbReference type="FunCoup" id="O17104">
    <property type="interactions" value="19"/>
</dbReference>
<dbReference type="PANTHER" id="PTHR22900:SF9">
    <property type="entry name" value="CARBOHYDRATE SULFOTRANSFERASE-RELATED"/>
    <property type="match status" value="1"/>
</dbReference>
<sequence>MVVNKRSLLIVCSCILFLAQCIYVIGIFTRKPVEVAVEVTTEIPMNTTTTSAPVIVKDILPGDHITEFIPPFVPLLNDYVITENYNLHACIVRKSMSQLTTNLMCYLSNTALYEDRNRTLSDTWAARKGSCDNIAWSAYAPLYENGTMSMSRMTKLAFIRHPESRFVSFFVDKCINTNSCYGCRDLHCAVKLVYDRLMNHVQNRHLIDQSESELWWFDWHAAPQTWNCDFYKHLTDYHLIKIGTSQKDRKLAMKQLQIALKTANVEDKYIEKIMADTLVSDTKHGTHQSKSNLRILQQVRTDPYVRHYLHRIYYFDYVAFGFEIPEVYSADLPEYPLRN</sequence>
<reference evidence="1 2" key="1">
    <citation type="journal article" date="1998" name="Science">
        <title>Genome sequence of the nematode C. elegans: a platform for investigating biology.</title>
        <authorList>
            <consortium name="The C. elegans sequencing consortium"/>
            <person name="Sulson J.E."/>
            <person name="Waterston R."/>
        </authorList>
    </citation>
    <scope>NUCLEOTIDE SEQUENCE [LARGE SCALE GENOMIC DNA]</scope>
    <source>
        <strain evidence="1 2">Bristol N2</strain>
    </source>
</reference>
<proteinExistence type="predicted"/>
<dbReference type="OrthoDB" id="408912at2759"/>
<dbReference type="Pfam" id="PF03567">
    <property type="entry name" value="Sulfotransfer_2"/>
    <property type="match status" value="1"/>
</dbReference>
<dbReference type="EMBL" id="BX284605">
    <property type="protein sequence ID" value="CCD64475.1"/>
    <property type="molecule type" value="Genomic_DNA"/>
</dbReference>
<dbReference type="Proteomes" id="UP000001940">
    <property type="component" value="Chromosome V"/>
</dbReference>
<evidence type="ECO:0000313" key="1">
    <source>
        <dbReference type="EMBL" id="CCD64475.1"/>
    </source>
</evidence>
<dbReference type="PhylomeDB" id="O17104"/>
<dbReference type="KEGG" id="cel:CELE_K06H6.5"/>